<organism evidence="2 3">
    <name type="scientific">Halorubrum alkaliphilum</name>
    <dbReference type="NCBI Taxonomy" id="261290"/>
    <lineage>
        <taxon>Archaea</taxon>
        <taxon>Methanobacteriati</taxon>
        <taxon>Methanobacteriota</taxon>
        <taxon>Stenosarchaea group</taxon>
        <taxon>Halobacteria</taxon>
        <taxon>Halobacteriales</taxon>
        <taxon>Haloferacaceae</taxon>
        <taxon>Halorubrum</taxon>
    </lineage>
</organism>
<dbReference type="InterPro" id="IPR058419">
    <property type="entry name" value="DUF8106"/>
</dbReference>
<dbReference type="OrthoDB" id="209680at2157"/>
<accession>A0A8T4GDR4</accession>
<evidence type="ECO:0000313" key="2">
    <source>
        <dbReference type="EMBL" id="MBP1921790.1"/>
    </source>
</evidence>
<gene>
    <name evidence="2" type="ORF">J2751_000787</name>
</gene>
<dbReference type="Proteomes" id="UP000823588">
    <property type="component" value="Unassembled WGS sequence"/>
</dbReference>
<dbReference type="Pfam" id="PF26408">
    <property type="entry name" value="DUF8106"/>
    <property type="match status" value="1"/>
</dbReference>
<dbReference type="EMBL" id="JAGGKQ010000004">
    <property type="protein sequence ID" value="MBP1921790.1"/>
    <property type="molecule type" value="Genomic_DNA"/>
</dbReference>
<sequence>MSPKRSSAAGTRSRSKTTLFCPECGHESDADGDWLVEETPARETHTCPVCTATIEVRTRLDPLVA</sequence>
<evidence type="ECO:0000259" key="1">
    <source>
        <dbReference type="Pfam" id="PF26408"/>
    </source>
</evidence>
<keyword evidence="2" id="KW-0648">Protein biosynthesis</keyword>
<dbReference type="AlphaFoldDB" id="A0A8T4GDR4"/>
<protein>
    <submittedName>
        <fullName evidence="2">Transcription elongation factor Elf1</fullName>
    </submittedName>
</protein>
<reference evidence="2" key="1">
    <citation type="submission" date="2021-03" db="EMBL/GenBank/DDBJ databases">
        <title>Genomic Encyclopedia of Type Strains, Phase IV (KMG-IV): sequencing the most valuable type-strain genomes for metagenomic binning, comparative biology and taxonomic classification.</title>
        <authorList>
            <person name="Goeker M."/>
        </authorList>
    </citation>
    <scope>NUCLEOTIDE SEQUENCE</scope>
    <source>
        <strain evidence="2">DSM 23564</strain>
    </source>
</reference>
<dbReference type="GO" id="GO:0003746">
    <property type="term" value="F:translation elongation factor activity"/>
    <property type="evidence" value="ECO:0007669"/>
    <property type="project" value="UniProtKB-KW"/>
</dbReference>
<comment type="caution">
    <text evidence="2">The sequence shown here is derived from an EMBL/GenBank/DDBJ whole genome shotgun (WGS) entry which is preliminary data.</text>
</comment>
<feature type="domain" description="DUF8106" evidence="1">
    <location>
        <begin position="15"/>
        <end position="57"/>
    </location>
</feature>
<name>A0A8T4GDR4_9EURY</name>
<dbReference type="RefSeq" id="WP_209483352.1">
    <property type="nucleotide sequence ID" value="NZ_JAGGKQ010000004.1"/>
</dbReference>
<evidence type="ECO:0000313" key="3">
    <source>
        <dbReference type="Proteomes" id="UP000823588"/>
    </source>
</evidence>
<proteinExistence type="predicted"/>
<keyword evidence="2" id="KW-0251">Elongation factor</keyword>
<keyword evidence="3" id="KW-1185">Reference proteome</keyword>